<reference evidence="1 2" key="1">
    <citation type="submission" date="2018-02" db="EMBL/GenBank/DDBJ databases">
        <title>Complete genome sequence of Streptomyces dengpaensis, the producer of angucyclines.</title>
        <authorList>
            <person name="Yumei L."/>
        </authorList>
    </citation>
    <scope>NUCLEOTIDE SEQUENCE [LARGE SCALE GENOMIC DNA]</scope>
    <source>
        <strain evidence="1 2">XZHG99</strain>
    </source>
</reference>
<gene>
    <name evidence="1" type="ORF">C4B68_18840</name>
</gene>
<accession>A0ABM6ST08</accession>
<protein>
    <recommendedName>
        <fullName evidence="3">N-acetyltransferase</fullName>
    </recommendedName>
</protein>
<dbReference type="SUPFAM" id="SSF55729">
    <property type="entry name" value="Acyl-CoA N-acyltransferases (Nat)"/>
    <property type="match status" value="1"/>
</dbReference>
<proteinExistence type="predicted"/>
<sequence length="203" mass="22609">MAPVRLRRLNRWQVDSLREDLADLYVESRATAPGDPYRRPSRQDFLNRLTTDMRRPGFAMVIAEMDRLMGCAFGFPVRDDGSWWLGFEGPLPRSIEQLTVSCSVFAFADIMIRPHPQDRGLARRVQARLLTDHQASLGTTLVDRADRPTLAALHSWGWMDVGELRRPAGPTTFRALVFPVGERTTARMDGLVTMPGGGGSGGA</sequence>
<dbReference type="InterPro" id="IPR016181">
    <property type="entry name" value="Acyl_CoA_acyltransferase"/>
</dbReference>
<keyword evidence="2" id="KW-1185">Reference proteome</keyword>
<name>A0ABM6ST08_9ACTN</name>
<dbReference type="Proteomes" id="UP000238413">
    <property type="component" value="Chromosome"/>
</dbReference>
<evidence type="ECO:0000313" key="2">
    <source>
        <dbReference type="Proteomes" id="UP000238413"/>
    </source>
</evidence>
<organism evidence="1 2">
    <name type="scientific">Streptomyces dengpaensis</name>
    <dbReference type="NCBI Taxonomy" id="2049881"/>
    <lineage>
        <taxon>Bacteria</taxon>
        <taxon>Bacillati</taxon>
        <taxon>Actinomycetota</taxon>
        <taxon>Actinomycetes</taxon>
        <taxon>Kitasatosporales</taxon>
        <taxon>Streptomycetaceae</taxon>
        <taxon>Streptomyces</taxon>
    </lineage>
</organism>
<evidence type="ECO:0000313" key="1">
    <source>
        <dbReference type="EMBL" id="AVH57496.1"/>
    </source>
</evidence>
<evidence type="ECO:0008006" key="3">
    <source>
        <dbReference type="Google" id="ProtNLM"/>
    </source>
</evidence>
<dbReference type="EMBL" id="CP026652">
    <property type="protein sequence ID" value="AVH57496.1"/>
    <property type="molecule type" value="Genomic_DNA"/>
</dbReference>
<dbReference type="Gene3D" id="3.40.630.30">
    <property type="match status" value="1"/>
</dbReference>